<dbReference type="PANTHER" id="PTHR24379:SF121">
    <property type="entry name" value="C2H2-TYPE DOMAIN-CONTAINING PROTEIN"/>
    <property type="match status" value="1"/>
</dbReference>
<feature type="region of interest" description="Disordered" evidence="6">
    <location>
        <begin position="320"/>
        <end position="404"/>
    </location>
</feature>
<evidence type="ECO:0000256" key="2">
    <source>
        <dbReference type="ARBA" id="ARBA00022737"/>
    </source>
</evidence>
<feature type="region of interest" description="Disordered" evidence="6">
    <location>
        <begin position="659"/>
        <end position="686"/>
    </location>
</feature>
<dbReference type="PROSITE" id="PS00028">
    <property type="entry name" value="ZINC_FINGER_C2H2_1"/>
    <property type="match status" value="13"/>
</dbReference>
<dbReference type="OrthoDB" id="427030at2759"/>
<feature type="domain" description="C2H2-type" evidence="7">
    <location>
        <begin position="857"/>
        <end position="884"/>
    </location>
</feature>
<evidence type="ECO:0000313" key="8">
    <source>
        <dbReference type="EMBL" id="CAG5133257.1"/>
    </source>
</evidence>
<keyword evidence="4" id="KW-0862">Zinc</keyword>
<gene>
    <name evidence="8" type="ORF">CUNI_LOCUS18815</name>
</gene>
<protein>
    <recommendedName>
        <fullName evidence="7">C2H2-type domain-containing protein</fullName>
    </recommendedName>
</protein>
<feature type="compositionally biased region" description="Polar residues" evidence="6">
    <location>
        <begin position="217"/>
        <end position="226"/>
    </location>
</feature>
<feature type="domain" description="C2H2-type" evidence="7">
    <location>
        <begin position="821"/>
        <end position="844"/>
    </location>
</feature>
<dbReference type="Proteomes" id="UP000678393">
    <property type="component" value="Unassembled WGS sequence"/>
</dbReference>
<feature type="compositionally biased region" description="Basic and acidic residues" evidence="6">
    <location>
        <begin position="363"/>
        <end position="372"/>
    </location>
</feature>
<feature type="domain" description="C2H2-type" evidence="7">
    <location>
        <begin position="1155"/>
        <end position="1182"/>
    </location>
</feature>
<feature type="region of interest" description="Disordered" evidence="6">
    <location>
        <begin position="155"/>
        <end position="239"/>
    </location>
</feature>
<evidence type="ECO:0000259" key="7">
    <source>
        <dbReference type="PROSITE" id="PS50157"/>
    </source>
</evidence>
<feature type="domain" description="C2H2-type" evidence="7">
    <location>
        <begin position="1239"/>
        <end position="1261"/>
    </location>
</feature>
<feature type="domain" description="C2H2-type" evidence="7">
    <location>
        <begin position="1099"/>
        <end position="1126"/>
    </location>
</feature>
<dbReference type="SMART" id="SM00355">
    <property type="entry name" value="ZnF_C2H2"/>
    <property type="match status" value="19"/>
</dbReference>
<feature type="compositionally biased region" description="Polar residues" evidence="6">
    <location>
        <begin position="9"/>
        <end position="40"/>
    </location>
</feature>
<evidence type="ECO:0000256" key="6">
    <source>
        <dbReference type="SAM" id="MobiDB-lite"/>
    </source>
</evidence>
<organism evidence="8 9">
    <name type="scientific">Candidula unifasciata</name>
    <dbReference type="NCBI Taxonomy" id="100452"/>
    <lineage>
        <taxon>Eukaryota</taxon>
        <taxon>Metazoa</taxon>
        <taxon>Spiralia</taxon>
        <taxon>Lophotrochozoa</taxon>
        <taxon>Mollusca</taxon>
        <taxon>Gastropoda</taxon>
        <taxon>Heterobranchia</taxon>
        <taxon>Euthyneura</taxon>
        <taxon>Panpulmonata</taxon>
        <taxon>Eupulmonata</taxon>
        <taxon>Stylommatophora</taxon>
        <taxon>Helicina</taxon>
        <taxon>Helicoidea</taxon>
        <taxon>Geomitridae</taxon>
        <taxon>Candidula</taxon>
    </lineage>
</organism>
<evidence type="ECO:0000256" key="3">
    <source>
        <dbReference type="ARBA" id="ARBA00022771"/>
    </source>
</evidence>
<feature type="domain" description="C2H2-type" evidence="7">
    <location>
        <begin position="1127"/>
        <end position="1149"/>
    </location>
</feature>
<evidence type="ECO:0000256" key="1">
    <source>
        <dbReference type="ARBA" id="ARBA00022723"/>
    </source>
</evidence>
<keyword evidence="2" id="KW-0677">Repeat</keyword>
<feature type="domain" description="C2H2-type" evidence="7">
    <location>
        <begin position="545"/>
        <end position="574"/>
    </location>
</feature>
<feature type="compositionally biased region" description="Basic and acidic residues" evidence="6">
    <location>
        <begin position="381"/>
        <end position="392"/>
    </location>
</feature>
<dbReference type="Pfam" id="PF00096">
    <property type="entry name" value="zf-C2H2"/>
    <property type="match status" value="3"/>
</dbReference>
<feature type="domain" description="C2H2-type" evidence="7">
    <location>
        <begin position="601"/>
        <end position="625"/>
    </location>
</feature>
<keyword evidence="1" id="KW-0479">Metal-binding</keyword>
<dbReference type="InterPro" id="IPR013087">
    <property type="entry name" value="Znf_C2H2_type"/>
</dbReference>
<feature type="region of interest" description="Disordered" evidence="6">
    <location>
        <begin position="1"/>
        <end position="40"/>
    </location>
</feature>
<feature type="compositionally biased region" description="Polar residues" evidence="6">
    <location>
        <begin position="193"/>
        <end position="204"/>
    </location>
</feature>
<accession>A0A8S3ZUK6</accession>
<dbReference type="PROSITE" id="PS50157">
    <property type="entry name" value="ZINC_FINGER_C2H2_2"/>
    <property type="match status" value="12"/>
</dbReference>
<evidence type="ECO:0000256" key="5">
    <source>
        <dbReference type="PROSITE-ProRule" id="PRU00042"/>
    </source>
</evidence>
<sequence>MTKDASVTVRKSGNNKIHYSNSSSEYDSIPQGITKNQDMNNYSPESDVVPHSITKNQIVDNSSAESDQCSNVVTFGGHHLKIGNEHLVSNLPDLIQGNTKDRHLDVSDTFITIETKDGLSSEKMPFSQFLKKVVVEQESGNLKIDLSQLLSSFTPSAEDSNGGQRDKLLPNHLPQSSQMDLENESVGSKVRGSHSSEPDSTTVSDKPVKRRGRPSKQKQSSVLSSEVKTKGGFSSNNNSSVSELKLLCDSSKRTDFSELSVKVKEKPGFSHHHPRRSTRTPAKSCRFGDDFVDSITLGKIVSSSSSWNTQLMTLALAAETHKNKPSKTSCQGIVDDDENHDVPENMDDDDDDNDLILSAETQNPKKESDSKTNCEPINGQDGHKKAAVDEKKKRMSNNCLRGPKTLKKYEPVDPVVKRSLNEALTLAAEATKDLGNELTENACSSSIYYTIMEPKLEAKGNGLMVHKSEQGINYRIVNFCGSFSDDNQISNPPKSYPQDRYFFCDLCENIFLSTNNWLQHNKYAHSRTIDNFETSLNKTDNKAEYKCEFCDQKFPYKFMLDIHIKRKRHSEVKTFRCTLCKETFATHKSREEHWVMSHPTRSCGLCGKQFTNIVMLRRHINHNCHGARFRKRTDILEVNNESSSIFRLSDKSFETDCVEESDSGNIDDDIKESVEETDVEDSSEDTEDDLLNSNIVKNESGKVECDHCGTEFSTYSGLWYHKLDEHHEYYPPGHREKLQEKLEKNEIILQNAQDANLHKDPEANKNSFFILMKPKWPPHKSNLSVSIEEKEFIFKPDEGKMSERSPENDAADIVERKETSFKCLQCEETFQFANSYREHRNQVHGESFEVLRMLGAFQCTLCSETYPYQFMLDRHIKNHMGKKLLPCTLCGLFFHKIQERRLHWKTAHPGIGCPNCGKMYASIKYLQKHISLNCQDHFPPTKKFLEFQKKQLSDFEMPDSVKKVEKKILQCHLCPKLCSSVHGWRRHMSEAHEDSGFTKLSNTCIICNELVYGYKALEKHLLENHAVDTGLPVEEEDGIVKDALKKCEIDITAYRKAGRDDSDIYQDEKGNYHCPSCPKTHTDIKALRTHIRIHVNMKLECSVCNKIFKNPTLLKQHVQRHRKDAVYSCESCKKKFLTLQKLNKHRKVHHSTGNFVCDLCEMSFALNDYLQKHKRCHTDKRPHCCTVCGKSFRTKPELRVHVLIHTRETPFKCQYCDRGFSQKGNYRIHLAQHTGEKPYQCDQCEVSFALHCHLKRHKVTHDQKIHYRCMWCDKECTQRKHMQMHVQRVHKEDFYQYEEQMKLEAPVPIAPSQVKLYNRRLGKVNKVRKQYRTRAQKCDTTIQQLVNGIVTKPEPMDEDTETSQNIIIEPIVEQMMETVTCEMSVGSHESANFEILVSEDHQHFTKHAIPVDLLGQDPSNVEIVVDENNEINIIIKDPSALQDILGDQSMAHLTSGQIEVQKSLQQVVEALVNRAKHVCDDDDAQLPLDISDLDKSTLSGTSQMLFDST</sequence>
<feature type="domain" description="C2H2-type" evidence="7">
    <location>
        <begin position="1211"/>
        <end position="1238"/>
    </location>
</feature>
<dbReference type="GO" id="GO:0008270">
    <property type="term" value="F:zinc ion binding"/>
    <property type="evidence" value="ECO:0007669"/>
    <property type="project" value="UniProtKB-KW"/>
</dbReference>
<evidence type="ECO:0000313" key="9">
    <source>
        <dbReference type="Proteomes" id="UP000678393"/>
    </source>
</evidence>
<dbReference type="PANTHER" id="PTHR24379">
    <property type="entry name" value="KRAB AND ZINC FINGER DOMAIN-CONTAINING"/>
    <property type="match status" value="1"/>
</dbReference>
<feature type="domain" description="C2H2-type" evidence="7">
    <location>
        <begin position="1072"/>
        <end position="1099"/>
    </location>
</feature>
<feature type="compositionally biased region" description="Acidic residues" evidence="6">
    <location>
        <begin position="334"/>
        <end position="354"/>
    </location>
</feature>
<reference evidence="8" key="1">
    <citation type="submission" date="2021-04" db="EMBL/GenBank/DDBJ databases">
        <authorList>
            <consortium name="Molecular Ecology Group"/>
        </authorList>
    </citation>
    <scope>NUCLEOTIDE SEQUENCE</scope>
</reference>
<dbReference type="FunFam" id="3.30.160.60:FF:000882">
    <property type="entry name" value="Predicted gene, 21060"/>
    <property type="match status" value="1"/>
</dbReference>
<dbReference type="FunFam" id="3.30.160.60:FF:000065">
    <property type="entry name" value="B-cell CLL/lymphoma 6, member B"/>
    <property type="match status" value="2"/>
</dbReference>
<comment type="caution">
    <text evidence="8">The sequence shown here is derived from an EMBL/GenBank/DDBJ whole genome shotgun (WGS) entry which is preliminary data.</text>
</comment>
<name>A0A8S3ZUK6_9EUPU</name>
<dbReference type="EMBL" id="CAJHNH020006046">
    <property type="protein sequence ID" value="CAG5133257.1"/>
    <property type="molecule type" value="Genomic_DNA"/>
</dbReference>
<proteinExistence type="predicted"/>
<dbReference type="Gene3D" id="3.30.160.60">
    <property type="entry name" value="Classic Zinc Finger"/>
    <property type="match status" value="8"/>
</dbReference>
<evidence type="ECO:0000256" key="4">
    <source>
        <dbReference type="ARBA" id="ARBA00022833"/>
    </source>
</evidence>
<dbReference type="InterPro" id="IPR036236">
    <property type="entry name" value="Znf_C2H2_sf"/>
</dbReference>
<feature type="domain" description="C2H2-type" evidence="7">
    <location>
        <begin position="1183"/>
        <end position="1210"/>
    </location>
</feature>
<keyword evidence="3 5" id="KW-0863">Zinc-finger</keyword>
<dbReference type="SUPFAM" id="SSF57667">
    <property type="entry name" value="beta-beta-alpha zinc fingers"/>
    <property type="match status" value="8"/>
</dbReference>
<feature type="domain" description="C2H2-type" evidence="7">
    <location>
        <begin position="703"/>
        <end position="731"/>
    </location>
</feature>
<keyword evidence="9" id="KW-1185">Reference proteome</keyword>